<feature type="domain" description="MRB1590-like C-terminal" evidence="3">
    <location>
        <begin position="469"/>
        <end position="567"/>
    </location>
</feature>
<comment type="caution">
    <text evidence="4">The sequence shown here is derived from an EMBL/GenBank/DDBJ whole genome shotgun (WGS) entry which is preliminary data.</text>
</comment>
<dbReference type="Pfam" id="PF09818">
    <property type="entry name" value="ABC_ATPase"/>
    <property type="match status" value="1"/>
</dbReference>
<accession>A0ABS3FP77</accession>
<dbReference type="EMBL" id="JAFLQW010000193">
    <property type="protein sequence ID" value="MBO0348853.1"/>
    <property type="molecule type" value="Genomic_DNA"/>
</dbReference>
<dbReference type="InterPro" id="IPR046833">
    <property type="entry name" value="ABC_N"/>
</dbReference>
<keyword evidence="5" id="KW-1185">Reference proteome</keyword>
<protein>
    <submittedName>
        <fullName evidence="4">ABC-ATPase domain-containing protein</fullName>
    </submittedName>
</protein>
<dbReference type="PANTHER" id="PTHR38149:SF1">
    <property type="entry name" value="ATPASE"/>
    <property type="match status" value="1"/>
</dbReference>
<evidence type="ECO:0000259" key="1">
    <source>
        <dbReference type="Pfam" id="PF09818"/>
    </source>
</evidence>
<name>A0ABS3FP77_9CYAN</name>
<gene>
    <name evidence="4" type="ORF">J0895_07015</name>
</gene>
<evidence type="ECO:0000259" key="2">
    <source>
        <dbReference type="Pfam" id="PF20446"/>
    </source>
</evidence>
<dbReference type="InterPro" id="IPR019195">
    <property type="entry name" value="ABC_ATPase_put"/>
</dbReference>
<organism evidence="4 5">
    <name type="scientific">Phormidium pseudopriestleyi FRX01</name>
    <dbReference type="NCBI Taxonomy" id="1759528"/>
    <lineage>
        <taxon>Bacteria</taxon>
        <taxon>Bacillati</taxon>
        <taxon>Cyanobacteriota</taxon>
        <taxon>Cyanophyceae</taxon>
        <taxon>Oscillatoriophycideae</taxon>
        <taxon>Oscillatoriales</taxon>
        <taxon>Oscillatoriaceae</taxon>
        <taxon>Phormidium</taxon>
    </lineage>
</organism>
<dbReference type="InterPro" id="IPR049069">
    <property type="entry name" value="MRB1590-like_C"/>
</dbReference>
<evidence type="ECO:0000313" key="5">
    <source>
        <dbReference type="Proteomes" id="UP000664844"/>
    </source>
</evidence>
<dbReference type="InterPro" id="IPR046834">
    <property type="entry name" value="ABC_ATPase_C"/>
</dbReference>
<dbReference type="InterPro" id="IPR027417">
    <property type="entry name" value="P-loop_NTPase"/>
</dbReference>
<evidence type="ECO:0000313" key="4">
    <source>
        <dbReference type="EMBL" id="MBO0348853.1"/>
    </source>
</evidence>
<reference evidence="4 5" key="1">
    <citation type="submission" date="2021-03" db="EMBL/GenBank/DDBJ databases">
        <title>Metabolic Capacity of the Antarctic Cyanobacterium Phormidium pseudopriestleyi that Sustains Oxygenic Photosynthesis in the Presence of Hydrogen Sulfide.</title>
        <authorList>
            <person name="Lumian J.E."/>
            <person name="Jungblut A.D."/>
            <person name="Dillon M.L."/>
            <person name="Hawes I."/>
            <person name="Doran P.T."/>
            <person name="Mackey T.J."/>
            <person name="Dick G.J."/>
            <person name="Grettenberger C.L."/>
            <person name="Sumner D.Y."/>
        </authorList>
    </citation>
    <scope>NUCLEOTIDE SEQUENCE [LARGE SCALE GENOMIC DNA]</scope>
    <source>
        <strain evidence="4 5">FRX01</strain>
    </source>
</reference>
<dbReference type="Pfam" id="PF20446">
    <property type="entry name" value="ABC_N"/>
    <property type="match status" value="1"/>
</dbReference>
<proteinExistence type="predicted"/>
<sequence length="568" mass="62851">MQYQQLRQQLNQLEGRSYKAYKDIQGRYEFPDFTLSIDYVQGDPFASPSKLSVRVPQSVAGFPGELYDYCTSRNIALGDYLTREFSQAARQVSTRRGTGKSGQIAIARVTQEVLERSCASINSDWVEIRFTVGLPAQGRRILGHLAGEMLCDDIPRIVEKALFYRNLNESKIRNQVETIEDADWLRDRLKEQNLIAFIANGAILPRRSGVDDRPLTATEAIPFVSPKSLQVEFHCPNRGQIIGMGIPTGITLIVGGGYHGKSTLLRAIELGVYNHIPGDGREFVITDPGAMKIRAEDGRSVVGVDISPFINHLPQGRSTQQFSTANASGSTSQAANIMEALEAGTTVLLVDEDTAATNFMIRDRRMQALIAKEKEPITPFIDKIKSLTTLGVSTLLVMGGSGDYFDVADRAVAMDNFVAYDVTDRAKAIAAEYATGRQSEGGEDFGAIAHRIPIPNSLDPSSGKRDVRLKVRDVDQVRFGMEDIDLTAVEQIVDPGQLRAIAAAMVYGKDRYMDGRRSLREILDQVMADIDQQGLDVLTRFPEGDLVRFRPLELAAALNRLRTLQVRF</sequence>
<dbReference type="PANTHER" id="PTHR38149">
    <property type="entry name" value="ATPASE"/>
    <property type="match status" value="1"/>
</dbReference>
<feature type="domain" description="ATPase of the ABC class C-terminal" evidence="1">
    <location>
        <begin position="169"/>
        <end position="450"/>
    </location>
</feature>
<dbReference type="Pfam" id="PF21117">
    <property type="entry name" value="MRB1590_C"/>
    <property type="match status" value="1"/>
</dbReference>
<evidence type="ECO:0000259" key="3">
    <source>
        <dbReference type="Pfam" id="PF21117"/>
    </source>
</evidence>
<dbReference type="RefSeq" id="WP_207087394.1">
    <property type="nucleotide sequence ID" value="NZ_JAFLQW010000193.1"/>
</dbReference>
<feature type="domain" description="ATPase of the ABC class N-terminal" evidence="2">
    <location>
        <begin position="4"/>
        <end position="164"/>
    </location>
</feature>
<dbReference type="SUPFAM" id="SSF52540">
    <property type="entry name" value="P-loop containing nucleoside triphosphate hydrolases"/>
    <property type="match status" value="1"/>
</dbReference>
<dbReference type="Proteomes" id="UP000664844">
    <property type="component" value="Unassembled WGS sequence"/>
</dbReference>